<feature type="domain" description="T6SS Phospholipase effector Tle1-like catalytic" evidence="2">
    <location>
        <begin position="14"/>
        <end position="263"/>
    </location>
</feature>
<dbReference type="AlphaFoldDB" id="A0A8H3CUZ1"/>
<evidence type="ECO:0000313" key="3">
    <source>
        <dbReference type="EMBL" id="CAE6500543.1"/>
    </source>
</evidence>
<dbReference type="Pfam" id="PF09994">
    <property type="entry name" value="T6SS_Tle1-like_cat"/>
    <property type="match status" value="1"/>
</dbReference>
<proteinExistence type="predicted"/>
<organism evidence="3 4">
    <name type="scientific">Rhizoctonia solani</name>
    <dbReference type="NCBI Taxonomy" id="456999"/>
    <lineage>
        <taxon>Eukaryota</taxon>
        <taxon>Fungi</taxon>
        <taxon>Dikarya</taxon>
        <taxon>Basidiomycota</taxon>
        <taxon>Agaricomycotina</taxon>
        <taxon>Agaricomycetes</taxon>
        <taxon>Cantharellales</taxon>
        <taxon>Ceratobasidiaceae</taxon>
        <taxon>Rhizoctonia</taxon>
    </lineage>
</organism>
<evidence type="ECO:0000259" key="2">
    <source>
        <dbReference type="Pfam" id="PF09994"/>
    </source>
</evidence>
<dbReference type="SUPFAM" id="SSF48371">
    <property type="entry name" value="ARM repeat"/>
    <property type="match status" value="1"/>
</dbReference>
<accession>A0A8H3CUZ1</accession>
<dbReference type="InterPro" id="IPR018712">
    <property type="entry name" value="Tle1-like_cat"/>
</dbReference>
<sequence length="936" mass="106369">MPSTQTNVSDTKTSATRNLVNTNVTTLYNYLKKDECQLTYYNSGIGTYARPTYRSLAYLKQVVYNKIDLAIAWNLEKVIIGAYRWLSDTYQPGDRIFLFGFSRGAYQVRALAGMIESVGLIHAGNQEQIPFAWELYAGISHDKPKSMEAIDAFKESFSRKVFVRFLGAWDTVSSIGLFRNNLFHLTNECYHITHFRHALALDERRVKFLPECMPEKGAQKPYDTEHTEKEVWFAGTHSDIGGGNATNQILSKGTESLIWMMNEAEEAGLYLHRTHHNIRALDAFTIKESLGWGWWVLEVCPPWWFSSHYGNTGWWPHWGKGRIVRNYQMLHWSVSPTSIIKNEAKKGYTPKASLFNKDGREILWNNSSEWSIQLEEDLKLTEARKLIMSLEDKSPTWFDSMFGYYLTYGQTNGAHSFWTYGGPQFIQKFATVEDEVNQKRAGVIARYIIGLKDCKAEDIEVIIMRLTALLLLCQYSKPNHGHRFVDRTGQQKPPTSHFRPNRVSKIKQDSDGSRSIGFTRTVVDIVLEFLSKVAYNTVKAISLLAERCQYSMGAKSLLDNGMMSYLLCILDTKFSGSLGDETVKEALGTLELLVQPCKFNHLNAKPTADPELLVSNLMINRLMDLANTYVEAINVLINLLSNEHPPTTLDIIDIDPQRIQEFLEGLDQRIQFLQDSDRGSDRAQDNADRAQALLRLINLLRNLGEWLTIQTCTYSLLDRVFHIKEKIPDDLTNEQATKLLRALGESPSPEALQSLLFLIDAKIAVVLLQVTIPVVQSNVSNNKAKLAALQAINVTVSILLQRPRSGSVQSALELYVKSLMPILTDLIDDQNQDNDGSIIVASWVLVTEIILGEREEDLQRLIGAEFLDQLVSKFLPLMFQIGVLYKKLGNEGVYREVKESMSKVAMRLFENREYAEKIVASNRSNPEVLEWMSLMG</sequence>
<gene>
    <name evidence="3" type="ORF">RDB_LOCUS152604</name>
</gene>
<evidence type="ECO:0000256" key="1">
    <source>
        <dbReference type="SAM" id="MobiDB-lite"/>
    </source>
</evidence>
<feature type="region of interest" description="Disordered" evidence="1">
    <location>
        <begin position="485"/>
        <end position="509"/>
    </location>
</feature>
<evidence type="ECO:0000313" key="4">
    <source>
        <dbReference type="Proteomes" id="UP000663888"/>
    </source>
</evidence>
<dbReference type="Proteomes" id="UP000663888">
    <property type="component" value="Unassembled WGS sequence"/>
</dbReference>
<dbReference type="EMBL" id="CAJMWX010001641">
    <property type="protein sequence ID" value="CAE6500543.1"/>
    <property type="molecule type" value="Genomic_DNA"/>
</dbReference>
<name>A0A8H3CUZ1_9AGAM</name>
<reference evidence="3" key="1">
    <citation type="submission" date="2021-01" db="EMBL/GenBank/DDBJ databases">
        <authorList>
            <person name="Kaushik A."/>
        </authorList>
    </citation>
    <scope>NUCLEOTIDE SEQUENCE</scope>
    <source>
        <strain evidence="3">AG4-R118</strain>
    </source>
</reference>
<dbReference type="PANTHER" id="PTHR33840">
    <property type="match status" value="1"/>
</dbReference>
<dbReference type="InterPro" id="IPR016024">
    <property type="entry name" value="ARM-type_fold"/>
</dbReference>
<protein>
    <recommendedName>
        <fullName evidence="2">T6SS Phospholipase effector Tle1-like catalytic domain-containing protein</fullName>
    </recommendedName>
</protein>
<dbReference type="PANTHER" id="PTHR33840:SF2">
    <property type="entry name" value="TLE1 PHOSPHOLIPASE DOMAIN-CONTAINING PROTEIN"/>
    <property type="match status" value="1"/>
</dbReference>
<comment type="caution">
    <text evidence="3">The sequence shown here is derived from an EMBL/GenBank/DDBJ whole genome shotgun (WGS) entry which is preliminary data.</text>
</comment>